<dbReference type="EMBL" id="JAPZBT010000002">
    <property type="protein sequence ID" value="KAJ5374298.1"/>
    <property type="molecule type" value="Genomic_DNA"/>
</dbReference>
<dbReference type="RefSeq" id="XP_056580284.1">
    <property type="nucleotide sequence ID" value="XM_056724034.1"/>
</dbReference>
<feature type="transmembrane region" description="Helical" evidence="8">
    <location>
        <begin position="534"/>
        <end position="551"/>
    </location>
</feature>
<dbReference type="InterPro" id="IPR050173">
    <property type="entry name" value="ABC_transporter_C-like"/>
</dbReference>
<sequence length="964" mass="106259">MMGYSHAMESKVQAARDNELRAGLVTSWLDVIMAASGSFLNVVSPAITLALYTVFAKLTGDAALDADRVFTSFALIQMVTLSATSIVFILPEFTAAVIGFDRIQNFLLQPDHQDNRKLAEGQVEHFLAYIYTDQNQPRDIIVGPLYPEDGYAIVVNFATVRYDTEPQPSLNHINLTIKTGWLVLVAGTTGSGKTTLANTILGDVKLQSGSVSTCSDHIAFCAQSPWLGDGTIRDIIAGPPGCSVTDEHWYHRVLYACDLDLDFLRLPKGDKTLVGHEGVSLSEGQRQRLPNLLQLTNTTDLGALLQHADLIVILSPNGSICEQGTWDEPKVQARYNGLDLQPDTEWPQDQHKREFQQMDIPRLHFSNPEEPIDLLRKPTHSTIFTQYVAAIGKYRFLVIILIFLSSAAFAMLVQNLLRLWTRNEEPSKRATFYLGLYFALAFGHWVSLTGVGTIELLVVPTSSRALHDQLLTTVIKAAFSFITSTNIGTTLSRFSHEMDQIDRKLPREIAALGTQAFKLLAQIILLCMSQTYNIIALPVLAMVAYFIQRMYLVASRQVKSLCVETSSLPNDSFVETVQGIATIRAFGWENAYALENSRALDAAQIPPYTLHALEHWLGLVLDLIVAGVALVNVAFIVTFTGSMTAGGVGISMNVILILNMVLMITVQSWANFDTSLGVISRIKNCAKTVAPESQLTQEYPIPESWPSSGEINLNNVVFDFATPVEQITASDHALTDVSFNVAPGHKIAVCGPAGSSKSSLLLSFLRMIDLPEGCIIIDSLDLSSISRDLIRSRIITMPQDLFIISSDSVRGNLDVQGLVTDKRIVETMKKVHLWSSLESRAIDAGLSPTFRLDMPMEAWPLSEAQLQLFSLARALLLRSSRGNILLLEESTSNLDTETSGLIQQVIHDEFRGYTIIVLAHRLETITDSDSIIVMEKGRIVQVGPFDNLRENEGAFRSLLDSSAL</sequence>
<dbReference type="Pfam" id="PF00664">
    <property type="entry name" value="ABC_membrane"/>
    <property type="match status" value="1"/>
</dbReference>
<feature type="transmembrane region" description="Helical" evidence="8">
    <location>
        <begin position="396"/>
        <end position="417"/>
    </location>
</feature>
<evidence type="ECO:0000256" key="2">
    <source>
        <dbReference type="ARBA" id="ARBA00022448"/>
    </source>
</evidence>
<protein>
    <submittedName>
        <fullName evidence="11">ABC transporter transmembrane domain type 1</fullName>
    </submittedName>
</protein>
<proteinExistence type="predicted"/>
<keyword evidence="12" id="KW-1185">Reference proteome</keyword>
<dbReference type="GO" id="GO:0016887">
    <property type="term" value="F:ATP hydrolysis activity"/>
    <property type="evidence" value="ECO:0007669"/>
    <property type="project" value="InterPro"/>
</dbReference>
<dbReference type="PROSITE" id="PS50929">
    <property type="entry name" value="ABC_TM1F"/>
    <property type="match status" value="1"/>
</dbReference>
<keyword evidence="2" id="KW-0813">Transport</keyword>
<feature type="domain" description="ABC transmembrane type-1" evidence="10">
    <location>
        <begin position="396"/>
        <end position="674"/>
    </location>
</feature>
<keyword evidence="6 8" id="KW-1133">Transmembrane helix</keyword>
<evidence type="ECO:0000313" key="11">
    <source>
        <dbReference type="EMBL" id="KAJ5374298.1"/>
    </source>
</evidence>
<keyword evidence="3 8" id="KW-0812">Transmembrane</keyword>
<dbReference type="Pfam" id="PF00005">
    <property type="entry name" value="ABC_tran"/>
    <property type="match status" value="2"/>
</dbReference>
<gene>
    <name evidence="11" type="ORF">N7517_006304</name>
</gene>
<dbReference type="GO" id="GO:0140359">
    <property type="term" value="F:ABC-type transporter activity"/>
    <property type="evidence" value="ECO:0007669"/>
    <property type="project" value="InterPro"/>
</dbReference>
<feature type="transmembrane region" description="Helical" evidence="8">
    <location>
        <begin position="31"/>
        <end position="55"/>
    </location>
</feature>
<dbReference type="Proteomes" id="UP001147752">
    <property type="component" value="Unassembled WGS sequence"/>
</dbReference>
<dbReference type="InterPro" id="IPR044726">
    <property type="entry name" value="ABCC_6TM_D2"/>
</dbReference>
<feature type="domain" description="ABC transporter" evidence="9">
    <location>
        <begin position="711"/>
        <end position="961"/>
    </location>
</feature>
<dbReference type="PANTHER" id="PTHR24223:SF345">
    <property type="entry name" value="ABC MULTIDRUG TRANSPORTER (EUROFUNG)"/>
    <property type="match status" value="1"/>
</dbReference>
<dbReference type="InterPro" id="IPR003439">
    <property type="entry name" value="ABC_transporter-like_ATP-bd"/>
</dbReference>
<comment type="subcellular location">
    <subcellularLocation>
        <location evidence="1">Membrane</location>
        <topology evidence="1">Multi-pass membrane protein</topology>
    </subcellularLocation>
</comment>
<dbReference type="GO" id="GO:0016020">
    <property type="term" value="C:membrane"/>
    <property type="evidence" value="ECO:0007669"/>
    <property type="project" value="UniProtKB-SubCell"/>
</dbReference>
<feature type="transmembrane region" description="Helical" evidence="8">
    <location>
        <begin position="616"/>
        <end position="638"/>
    </location>
</feature>
<feature type="transmembrane region" description="Helical" evidence="8">
    <location>
        <begin position="650"/>
        <end position="670"/>
    </location>
</feature>
<keyword evidence="4" id="KW-0547">Nucleotide-binding</keyword>
<dbReference type="PANTHER" id="PTHR24223">
    <property type="entry name" value="ATP-BINDING CASSETTE SUB-FAMILY C"/>
    <property type="match status" value="1"/>
</dbReference>
<dbReference type="CDD" id="cd18580">
    <property type="entry name" value="ABC_6TM_ABCC_D2"/>
    <property type="match status" value="1"/>
</dbReference>
<evidence type="ECO:0000256" key="6">
    <source>
        <dbReference type="ARBA" id="ARBA00022989"/>
    </source>
</evidence>
<dbReference type="SUPFAM" id="SSF52540">
    <property type="entry name" value="P-loop containing nucleoside triphosphate hydrolases"/>
    <property type="match status" value="2"/>
</dbReference>
<dbReference type="AlphaFoldDB" id="A0A9W9S974"/>
<dbReference type="SUPFAM" id="SSF90123">
    <property type="entry name" value="ABC transporter transmembrane region"/>
    <property type="match status" value="1"/>
</dbReference>
<feature type="transmembrane region" description="Helical" evidence="8">
    <location>
        <begin position="437"/>
        <end position="458"/>
    </location>
</feature>
<comment type="caution">
    <text evidence="11">The sequence shown here is derived from an EMBL/GenBank/DDBJ whole genome shotgun (WGS) entry which is preliminary data.</text>
</comment>
<dbReference type="InterPro" id="IPR011527">
    <property type="entry name" value="ABC1_TM_dom"/>
</dbReference>
<dbReference type="InterPro" id="IPR027417">
    <property type="entry name" value="P-loop_NTPase"/>
</dbReference>
<feature type="transmembrane region" description="Helical" evidence="8">
    <location>
        <begin position="75"/>
        <end position="100"/>
    </location>
</feature>
<dbReference type="InterPro" id="IPR003593">
    <property type="entry name" value="AAA+_ATPase"/>
</dbReference>
<reference evidence="11" key="1">
    <citation type="submission" date="2022-12" db="EMBL/GenBank/DDBJ databases">
        <authorList>
            <person name="Petersen C."/>
        </authorList>
    </citation>
    <scope>NUCLEOTIDE SEQUENCE</scope>
    <source>
        <strain evidence="11">IBT 3081</strain>
    </source>
</reference>
<feature type="domain" description="ABC transporter" evidence="9">
    <location>
        <begin position="155"/>
        <end position="384"/>
    </location>
</feature>
<name>A0A9W9S974_9EURO</name>
<dbReference type="PROSITE" id="PS50893">
    <property type="entry name" value="ABC_TRANSPORTER_2"/>
    <property type="match status" value="2"/>
</dbReference>
<evidence type="ECO:0000256" key="7">
    <source>
        <dbReference type="ARBA" id="ARBA00023136"/>
    </source>
</evidence>
<reference evidence="11" key="2">
    <citation type="journal article" date="2023" name="IMA Fungus">
        <title>Comparative genomic study of the Penicillium genus elucidates a diverse pangenome and 15 lateral gene transfer events.</title>
        <authorList>
            <person name="Petersen C."/>
            <person name="Sorensen T."/>
            <person name="Nielsen M.R."/>
            <person name="Sondergaard T.E."/>
            <person name="Sorensen J.L."/>
            <person name="Fitzpatrick D.A."/>
            <person name="Frisvad J.C."/>
            <person name="Nielsen K.L."/>
        </authorList>
    </citation>
    <scope>NUCLEOTIDE SEQUENCE</scope>
    <source>
        <strain evidence="11">IBT 3081</strain>
    </source>
</reference>
<evidence type="ECO:0000256" key="3">
    <source>
        <dbReference type="ARBA" id="ARBA00022692"/>
    </source>
</evidence>
<accession>A0A9W9S974</accession>
<dbReference type="OrthoDB" id="4139357at2759"/>
<dbReference type="GeneID" id="81463217"/>
<dbReference type="Gene3D" id="1.20.1560.10">
    <property type="entry name" value="ABC transporter type 1, transmembrane domain"/>
    <property type="match status" value="2"/>
</dbReference>
<dbReference type="InterPro" id="IPR036640">
    <property type="entry name" value="ABC1_TM_sf"/>
</dbReference>
<evidence type="ECO:0000259" key="9">
    <source>
        <dbReference type="PROSITE" id="PS50893"/>
    </source>
</evidence>
<keyword evidence="5" id="KW-0067">ATP-binding</keyword>
<dbReference type="Gene3D" id="3.40.50.300">
    <property type="entry name" value="P-loop containing nucleotide triphosphate hydrolases"/>
    <property type="match status" value="2"/>
</dbReference>
<keyword evidence="7 8" id="KW-0472">Membrane</keyword>
<evidence type="ECO:0000256" key="5">
    <source>
        <dbReference type="ARBA" id="ARBA00022840"/>
    </source>
</evidence>
<dbReference type="SMART" id="SM00382">
    <property type="entry name" value="AAA"/>
    <property type="match status" value="2"/>
</dbReference>
<feature type="transmembrane region" description="Helical" evidence="8">
    <location>
        <begin position="470"/>
        <end position="489"/>
    </location>
</feature>
<evidence type="ECO:0000313" key="12">
    <source>
        <dbReference type="Proteomes" id="UP001147752"/>
    </source>
</evidence>
<evidence type="ECO:0000256" key="1">
    <source>
        <dbReference type="ARBA" id="ARBA00004141"/>
    </source>
</evidence>
<evidence type="ECO:0000256" key="4">
    <source>
        <dbReference type="ARBA" id="ARBA00022741"/>
    </source>
</evidence>
<evidence type="ECO:0000256" key="8">
    <source>
        <dbReference type="SAM" id="Phobius"/>
    </source>
</evidence>
<dbReference type="GO" id="GO:0005524">
    <property type="term" value="F:ATP binding"/>
    <property type="evidence" value="ECO:0007669"/>
    <property type="project" value="UniProtKB-KW"/>
</dbReference>
<organism evidence="11 12">
    <name type="scientific">Penicillium concentricum</name>
    <dbReference type="NCBI Taxonomy" id="293559"/>
    <lineage>
        <taxon>Eukaryota</taxon>
        <taxon>Fungi</taxon>
        <taxon>Dikarya</taxon>
        <taxon>Ascomycota</taxon>
        <taxon>Pezizomycotina</taxon>
        <taxon>Eurotiomycetes</taxon>
        <taxon>Eurotiomycetidae</taxon>
        <taxon>Eurotiales</taxon>
        <taxon>Aspergillaceae</taxon>
        <taxon>Penicillium</taxon>
    </lineage>
</organism>
<evidence type="ECO:0000259" key="10">
    <source>
        <dbReference type="PROSITE" id="PS50929"/>
    </source>
</evidence>